<dbReference type="AlphaFoldDB" id="A7SPB0"/>
<dbReference type="HOGENOM" id="CLU_424735_0_0_1"/>
<evidence type="ECO:0000313" key="2">
    <source>
        <dbReference type="Proteomes" id="UP000001593"/>
    </source>
</evidence>
<dbReference type="eggNOG" id="ENOG502SI1S">
    <property type="taxonomic scope" value="Eukaryota"/>
</dbReference>
<organism evidence="1 2">
    <name type="scientific">Nematostella vectensis</name>
    <name type="common">Starlet sea anemone</name>
    <dbReference type="NCBI Taxonomy" id="45351"/>
    <lineage>
        <taxon>Eukaryota</taxon>
        <taxon>Metazoa</taxon>
        <taxon>Cnidaria</taxon>
        <taxon>Anthozoa</taxon>
        <taxon>Hexacorallia</taxon>
        <taxon>Actiniaria</taxon>
        <taxon>Edwardsiidae</taxon>
        <taxon>Nematostella</taxon>
    </lineage>
</organism>
<keyword evidence="2" id="KW-1185">Reference proteome</keyword>
<gene>
    <name evidence="1" type="ORF">NEMVEDRAFT_v1g246549</name>
</gene>
<proteinExistence type="predicted"/>
<sequence>MTSKDEVCSNCGNKGVIAYYYLGLQNKVKNWFRDENMCNKMLSHWNEREHWLGVEQSWPIKKEMWDGERWNELQWFWDPNKTWVIPCRCEHCGIPIPAKHLIESQDAVTAGKKLVECPECLESFEHSLKTTNGSPINIALIGHWDGWQAFSSSTRSCGSLEVSIANMKKADRSHTSEVYVVGFVPLSSTPKLPETYDPFLQPLMEDICEGFINGFEVRLPQEPNMKRVRVLLLCWSGDHPGQCEVGKLLNQGKCACRRCKLVGQHLPMNESNNHMYYGDNRIHYRHKWESRDISLMLTDLYDVEAESRISVRKRMSSEKVFERAVKGYTKTASNCRGVEKTFALAESRREFLKPYSTQEIGEQGKINMKVGIASSIETARMAVFRNDVPSQSFLLGAMDNMTLLERDERIKVAHTLNVPLQKIPQFSFSSKKCFLPDKGYEGTVCSSGESVVVMLEQNEIVMKLDKFLSVKDNTESYKLLAKGYLFCNVYTDNGQTVKHFWSGFTYVESNPERVPHFCTADNILRKVIIYSSSDDTSNSVSTVVEYQRHQEKLPFDIIVPIYPEQGDMLLVQGAEVGDVWYGYARNVDYARRTVDVHFFVESPRMPNTFIRETIGHAAKNVVPWNSLLGIADGFWPSPSHWRKAV</sequence>
<name>A7SPB0_NEMVE</name>
<dbReference type="InParanoid" id="A7SPB0"/>
<protein>
    <submittedName>
        <fullName evidence="1">Uncharacterized protein</fullName>
    </submittedName>
</protein>
<reference evidence="1 2" key="1">
    <citation type="journal article" date="2007" name="Science">
        <title>Sea anemone genome reveals ancestral eumetazoan gene repertoire and genomic organization.</title>
        <authorList>
            <person name="Putnam N.H."/>
            <person name="Srivastava M."/>
            <person name="Hellsten U."/>
            <person name="Dirks B."/>
            <person name="Chapman J."/>
            <person name="Salamov A."/>
            <person name="Terry A."/>
            <person name="Shapiro H."/>
            <person name="Lindquist E."/>
            <person name="Kapitonov V.V."/>
            <person name="Jurka J."/>
            <person name="Genikhovich G."/>
            <person name="Grigoriev I.V."/>
            <person name="Lucas S.M."/>
            <person name="Steele R.E."/>
            <person name="Finnerty J.R."/>
            <person name="Technau U."/>
            <person name="Martindale M.Q."/>
            <person name="Rokhsar D.S."/>
        </authorList>
    </citation>
    <scope>NUCLEOTIDE SEQUENCE [LARGE SCALE GENOMIC DNA]</scope>
    <source>
        <strain evidence="2">CH2 X CH6</strain>
    </source>
</reference>
<dbReference type="EMBL" id="DS469730">
    <property type="protein sequence ID" value="EDO34461.1"/>
    <property type="molecule type" value="Genomic_DNA"/>
</dbReference>
<evidence type="ECO:0000313" key="1">
    <source>
        <dbReference type="EMBL" id="EDO34461.1"/>
    </source>
</evidence>
<dbReference type="OMA" id="CHSNTEY"/>
<dbReference type="Proteomes" id="UP000001593">
    <property type="component" value="Unassembled WGS sequence"/>
</dbReference>
<dbReference type="InterPro" id="IPR010281">
    <property type="entry name" value="DUF885"/>
</dbReference>
<dbReference type="PhylomeDB" id="A7SPB0"/>
<dbReference type="PANTHER" id="PTHR33361">
    <property type="entry name" value="GLR0591 PROTEIN"/>
    <property type="match status" value="1"/>
</dbReference>
<accession>A7SPB0</accession>
<dbReference type="PANTHER" id="PTHR33361:SF2">
    <property type="entry name" value="DUF885 DOMAIN-CONTAINING PROTEIN"/>
    <property type="match status" value="1"/>
</dbReference>